<organism evidence="12 13">
    <name type="scientific">Thermoclostridium stercorarium subsp. thermolacticum DSM 2910</name>
    <dbReference type="NCBI Taxonomy" id="1121336"/>
    <lineage>
        <taxon>Bacteria</taxon>
        <taxon>Bacillati</taxon>
        <taxon>Bacillota</taxon>
        <taxon>Clostridia</taxon>
        <taxon>Eubacteriales</taxon>
        <taxon>Oscillospiraceae</taxon>
        <taxon>Thermoclostridium</taxon>
    </lineage>
</organism>
<evidence type="ECO:0000256" key="8">
    <source>
        <dbReference type="ARBA" id="ARBA00023186"/>
    </source>
</evidence>
<dbReference type="PANTHER" id="PTHR12428:SF65">
    <property type="entry name" value="CYTOCHROME C OXIDASE ASSEMBLY PROTEIN COX18, MITOCHONDRIAL"/>
    <property type="match status" value="1"/>
</dbReference>
<dbReference type="EMBL" id="CP014672">
    <property type="protein sequence ID" value="ANW99932.1"/>
    <property type="molecule type" value="Genomic_DNA"/>
</dbReference>
<dbReference type="RefSeq" id="WP_034843555.1">
    <property type="nucleotide sequence ID" value="NZ_CP014672.1"/>
</dbReference>
<dbReference type="InterPro" id="IPR047196">
    <property type="entry name" value="YidC_ALB_C"/>
</dbReference>
<dbReference type="GO" id="GO:0051205">
    <property type="term" value="P:protein insertion into membrane"/>
    <property type="evidence" value="ECO:0007669"/>
    <property type="project" value="TreeGrafter"/>
</dbReference>
<keyword evidence="7 10" id="KW-0472">Membrane</keyword>
<dbReference type="OrthoDB" id="9780552at2"/>
<evidence type="ECO:0000259" key="11">
    <source>
        <dbReference type="Pfam" id="PF02096"/>
    </source>
</evidence>
<evidence type="ECO:0000256" key="6">
    <source>
        <dbReference type="ARBA" id="ARBA00022989"/>
    </source>
</evidence>
<evidence type="ECO:0000256" key="2">
    <source>
        <dbReference type="ARBA" id="ARBA00022448"/>
    </source>
</evidence>
<evidence type="ECO:0000256" key="7">
    <source>
        <dbReference type="ARBA" id="ARBA00023136"/>
    </source>
</evidence>
<feature type="transmembrane region" description="Helical" evidence="10">
    <location>
        <begin position="222"/>
        <end position="241"/>
    </location>
</feature>
<keyword evidence="8" id="KW-0143">Chaperone</keyword>
<evidence type="ECO:0000256" key="10">
    <source>
        <dbReference type="SAM" id="Phobius"/>
    </source>
</evidence>
<feature type="transmembrane region" description="Helical" evidence="10">
    <location>
        <begin position="26"/>
        <end position="46"/>
    </location>
</feature>
<dbReference type="InterPro" id="IPR001708">
    <property type="entry name" value="YidC/ALB3/OXA1/COX18"/>
</dbReference>
<feature type="transmembrane region" description="Helical" evidence="10">
    <location>
        <begin position="262"/>
        <end position="286"/>
    </location>
</feature>
<dbReference type="Proteomes" id="UP000092971">
    <property type="component" value="Chromosome"/>
</dbReference>
<dbReference type="GO" id="GO:0032977">
    <property type="term" value="F:membrane insertase activity"/>
    <property type="evidence" value="ECO:0007669"/>
    <property type="project" value="InterPro"/>
</dbReference>
<evidence type="ECO:0000313" key="12">
    <source>
        <dbReference type="EMBL" id="ANW99932.1"/>
    </source>
</evidence>
<reference evidence="12 13" key="1">
    <citation type="submission" date="2016-02" db="EMBL/GenBank/DDBJ databases">
        <title>Comparison of Clostridium stercorarium subspecies using comparative genomics and transcriptomics.</title>
        <authorList>
            <person name="Schellenberg J."/>
            <person name="Thallinger G."/>
            <person name="Levin D.B."/>
            <person name="Zhang X."/>
            <person name="Alvare G."/>
            <person name="Fristensky B."/>
            <person name="Sparling R."/>
        </authorList>
    </citation>
    <scope>NUCLEOTIDE SEQUENCE [LARGE SCALE GENOMIC DNA]</scope>
    <source>
        <strain evidence="12 13">DSM 2910</strain>
    </source>
</reference>
<evidence type="ECO:0000256" key="4">
    <source>
        <dbReference type="ARBA" id="ARBA00022692"/>
    </source>
</evidence>
<dbReference type="InterPro" id="IPR028055">
    <property type="entry name" value="YidC/Oxa/ALB_C"/>
</dbReference>
<comment type="subcellular location">
    <subcellularLocation>
        <location evidence="1">Cell membrane</location>
        <topology evidence="1">Multi-pass membrane protein</topology>
    </subcellularLocation>
    <subcellularLocation>
        <location evidence="9">Membrane</location>
        <topology evidence="9">Multi-pass membrane protein</topology>
    </subcellularLocation>
</comment>
<protein>
    <submittedName>
        <fullName evidence="12">Insertase</fullName>
    </submittedName>
</protein>
<keyword evidence="2" id="KW-0813">Transport</keyword>
<dbReference type="PANTHER" id="PTHR12428">
    <property type="entry name" value="OXA1"/>
    <property type="match status" value="1"/>
</dbReference>
<name>A0A1B1YGM6_THEST</name>
<gene>
    <name evidence="12" type="ORF">CSTERTH_13320</name>
</gene>
<evidence type="ECO:0000256" key="9">
    <source>
        <dbReference type="RuleBase" id="RU003945"/>
    </source>
</evidence>
<keyword evidence="6 10" id="KW-1133">Transmembrane helix</keyword>
<dbReference type="GO" id="GO:0005886">
    <property type="term" value="C:plasma membrane"/>
    <property type="evidence" value="ECO:0007669"/>
    <property type="project" value="UniProtKB-SubCell"/>
</dbReference>
<evidence type="ECO:0000256" key="5">
    <source>
        <dbReference type="ARBA" id="ARBA00022927"/>
    </source>
</evidence>
<evidence type="ECO:0000256" key="3">
    <source>
        <dbReference type="ARBA" id="ARBA00022475"/>
    </source>
</evidence>
<dbReference type="AlphaFoldDB" id="A0A1B1YGM6"/>
<evidence type="ECO:0000313" key="13">
    <source>
        <dbReference type="Proteomes" id="UP000092971"/>
    </source>
</evidence>
<proteinExistence type="inferred from homology"/>
<dbReference type="NCBIfam" id="TIGR03592">
    <property type="entry name" value="yidC_oxa1_cterm"/>
    <property type="match status" value="1"/>
</dbReference>
<sequence length="310" mass="35645">MMSDAIARVLGRLLYIIYKTIAFQNYGIALILFTLIVKLILLPLTIKQIRSSQKISEMQPEIDRIQKRYKNDKEKLNQELAKLYQEKGVNPLSGCLPLFIQFPIIVALYYTIRKPLTYMLGWTKEFIGNIIIKIMEIQPQFFQGSQYSFINQFESVKSDPVAVANLFERNPYFEINVVDAINTIPELMGEGIEKISLNFLGIFNLGVKPTYDFNLIFQNPGLYLPALFMVLLAVATTFLSTKLSMKQVNQNSNSQVAQTNNTLLYFGPIMTLIIGFQAPVGLALYWTVSNLFQMAQQYFLDKYVYKKKEE</sequence>
<dbReference type="Pfam" id="PF02096">
    <property type="entry name" value="60KD_IMP"/>
    <property type="match status" value="1"/>
</dbReference>
<evidence type="ECO:0000256" key="1">
    <source>
        <dbReference type="ARBA" id="ARBA00004651"/>
    </source>
</evidence>
<dbReference type="CDD" id="cd20070">
    <property type="entry name" value="5TM_YidC_Alb3"/>
    <property type="match status" value="1"/>
</dbReference>
<comment type="similarity">
    <text evidence="9">Belongs to the OXA1/ALB3/YidC family.</text>
</comment>
<keyword evidence="5" id="KW-0653">Protein transport</keyword>
<dbReference type="GO" id="GO:0015031">
    <property type="term" value="P:protein transport"/>
    <property type="evidence" value="ECO:0007669"/>
    <property type="project" value="UniProtKB-KW"/>
</dbReference>
<feature type="transmembrane region" description="Helical" evidence="10">
    <location>
        <begin position="92"/>
        <end position="112"/>
    </location>
</feature>
<keyword evidence="3" id="KW-1003">Cell membrane</keyword>
<accession>A0A1B1YGM6</accession>
<feature type="domain" description="Membrane insertase YidC/Oxa/ALB C-terminal" evidence="11">
    <location>
        <begin position="26"/>
        <end position="301"/>
    </location>
</feature>
<keyword evidence="4 9" id="KW-0812">Transmembrane</keyword>